<evidence type="ECO:0000313" key="3">
    <source>
        <dbReference type="EMBL" id="PSN68574.1"/>
    </source>
</evidence>
<dbReference type="InterPro" id="IPR058925">
    <property type="entry name" value="zf-C2H2_AcuF"/>
</dbReference>
<reference evidence="3 4" key="1">
    <citation type="journal article" date="2018" name="Front. Microbiol.">
        <title>Genome-Wide Analysis of Corynespora cassiicola Leaf Fall Disease Putative Effectors.</title>
        <authorList>
            <person name="Lopez D."/>
            <person name="Ribeiro S."/>
            <person name="Label P."/>
            <person name="Fumanal B."/>
            <person name="Venisse J.S."/>
            <person name="Kohler A."/>
            <person name="de Oliveira R.R."/>
            <person name="Labutti K."/>
            <person name="Lipzen A."/>
            <person name="Lail K."/>
            <person name="Bauer D."/>
            <person name="Ohm R.A."/>
            <person name="Barry K.W."/>
            <person name="Spatafora J."/>
            <person name="Grigoriev I.V."/>
            <person name="Martin F.M."/>
            <person name="Pujade-Renaud V."/>
        </authorList>
    </citation>
    <scope>NUCLEOTIDE SEQUENCE [LARGE SCALE GENOMIC DNA]</scope>
    <source>
        <strain evidence="3 4">Philippines</strain>
    </source>
</reference>
<evidence type="ECO:0000313" key="4">
    <source>
        <dbReference type="Proteomes" id="UP000240883"/>
    </source>
</evidence>
<accession>A0A2T2NT62</accession>
<sequence>MDVKKGCEDTITSSTRQVGESFSRIIQEIENGGRDRNQRSIIASLKDAFQRFRLWSGSVGAELDSKSRMSLEWRLREAPDIKEEVITLLESLVEGLADVHSIATGKRQNRIQPTDDFRAGDESDSDALVVCFRAINETVDILDLIHESIRSLLRLSVLIRKSSPRSRWDKALQKYSKNPVPDSFDIGHVGEKFPKLNQPDNEWLKIRLGRIITQRRQFQWYCQRHKDHLDGSLSHNINVQIQNKLQASNLEQESSNVPQPEAARRAIGLLPPPTIGSTNASTLLIPKIQLLRDEEDDAISDASSVVSSIEPDDDTEEKLHIPRLEDVNKGRFEFECPICFTLQSSRNQRSWKRHVYSDLKPYVCSCGRGECDLEIFQDRRTWFQHELEKHRYHWICSLCNRPPFDNLSVFQTHVQNMHAAIPQNNLADFAELCKKPIQFIPAADCPFCDSYVHNIRVLEMISGNESLSDFGTILVPARNFSRHVASHMEQLALFALSASNSHEQRSEDDSDDSKSAESKKGVDMEKYLEDQEHIDAGGNAFSIGEYDHLEETWEDNQSYRDECGCRGNRRIAKTVWCMHHLRNDRLSFWSLLMVVMAIKRWRKRTSTSSNWSDVPRAQPFQGEITTRPRTYSTNEILEEWREGQILRRHWNLMMISASHASPSSVFIRYSEIKHNLLRKSVYAHGDGYKPFSPLLYYNILTWSGRAKTIVMLRDFGGDVGKFMLDNPGFYRSIQSWICSARATVRTRSSYNG</sequence>
<evidence type="ECO:0000259" key="2">
    <source>
        <dbReference type="Pfam" id="PF26082"/>
    </source>
</evidence>
<dbReference type="Proteomes" id="UP000240883">
    <property type="component" value="Unassembled WGS sequence"/>
</dbReference>
<dbReference type="OrthoDB" id="6133115at2759"/>
<feature type="region of interest" description="Disordered" evidence="1">
    <location>
        <begin position="502"/>
        <end position="522"/>
    </location>
</feature>
<evidence type="ECO:0000256" key="1">
    <source>
        <dbReference type="SAM" id="MobiDB-lite"/>
    </source>
</evidence>
<feature type="domain" description="Oxidoreductase acuF-like C2H2 type zinc-finger" evidence="2">
    <location>
        <begin position="332"/>
        <end position="359"/>
    </location>
</feature>
<dbReference type="Pfam" id="PF26082">
    <property type="entry name" value="zf-C2H2_AcuF"/>
    <property type="match status" value="1"/>
</dbReference>
<protein>
    <recommendedName>
        <fullName evidence="2">Oxidoreductase acuF-like C2H2 type zinc-finger domain-containing protein</fullName>
    </recommendedName>
</protein>
<name>A0A2T2NT62_CORCC</name>
<dbReference type="STRING" id="1448308.A0A2T2NT62"/>
<keyword evidence="4" id="KW-1185">Reference proteome</keyword>
<dbReference type="PANTHER" id="PTHR35391:SF7">
    <property type="entry name" value="C2H2-TYPE DOMAIN-CONTAINING PROTEIN"/>
    <property type="match status" value="1"/>
</dbReference>
<organism evidence="3 4">
    <name type="scientific">Corynespora cassiicola Philippines</name>
    <dbReference type="NCBI Taxonomy" id="1448308"/>
    <lineage>
        <taxon>Eukaryota</taxon>
        <taxon>Fungi</taxon>
        <taxon>Dikarya</taxon>
        <taxon>Ascomycota</taxon>
        <taxon>Pezizomycotina</taxon>
        <taxon>Dothideomycetes</taxon>
        <taxon>Pleosporomycetidae</taxon>
        <taxon>Pleosporales</taxon>
        <taxon>Corynesporascaceae</taxon>
        <taxon>Corynespora</taxon>
    </lineage>
</organism>
<dbReference type="EMBL" id="KZ678133">
    <property type="protein sequence ID" value="PSN68574.1"/>
    <property type="molecule type" value="Genomic_DNA"/>
</dbReference>
<dbReference type="AlphaFoldDB" id="A0A2T2NT62"/>
<proteinExistence type="predicted"/>
<dbReference type="PANTHER" id="PTHR35391">
    <property type="entry name" value="C2H2-TYPE DOMAIN-CONTAINING PROTEIN-RELATED"/>
    <property type="match status" value="1"/>
</dbReference>
<gene>
    <name evidence="3" type="ORF">BS50DRAFT_619415</name>
</gene>